<evidence type="ECO:0000259" key="2">
    <source>
        <dbReference type="Pfam" id="PF09699"/>
    </source>
</evidence>
<proteinExistence type="predicted"/>
<evidence type="ECO:0000256" key="1">
    <source>
        <dbReference type="SAM" id="SignalP"/>
    </source>
</evidence>
<sequence length="254" mass="26898">MKNMKRLLLSALLLTLTAAPSLAGTAPGTGVVGSLHDMNTISGATDDPQARVCAFCHTPHHAMADPTGEQQPLWSHQYTSYISNWTPYASPTFQGGDNWIDPLMGPSRLCMSCHDGLVAVDQHYGMAGTKTGLGGDGWGGRDIGLADAGGNADFSNDHPIGFSYNDAQTNDIGQGLFAASGRQFLSNTNNAALTVEDVLLYGDIMTCATCHDVHNKDNANNTAAPGRNYFVYAPQDNSALCLTCHNKGNGVDEF</sequence>
<gene>
    <name evidence="3" type="ORF">DESUT3_10680</name>
    <name evidence="4" type="ORF">DESUT3_10710</name>
</gene>
<organism evidence="3 5">
    <name type="scientific">Desulfuromonas versatilis</name>
    <dbReference type="NCBI Taxonomy" id="2802975"/>
    <lineage>
        <taxon>Bacteria</taxon>
        <taxon>Pseudomonadati</taxon>
        <taxon>Thermodesulfobacteriota</taxon>
        <taxon>Desulfuromonadia</taxon>
        <taxon>Desulfuromonadales</taxon>
        <taxon>Desulfuromonadaceae</taxon>
        <taxon>Desulfuromonas</taxon>
    </lineage>
</organism>
<dbReference type="InterPro" id="IPR010177">
    <property type="entry name" value="Paired_CXXCH_1"/>
</dbReference>
<dbReference type="Pfam" id="PF09699">
    <property type="entry name" value="Paired_CXXCH_1"/>
    <property type="match status" value="1"/>
</dbReference>
<keyword evidence="1" id="KW-0732">Signal</keyword>
<dbReference type="InterPro" id="IPR036280">
    <property type="entry name" value="Multihaem_cyt_sf"/>
</dbReference>
<keyword evidence="5" id="KW-1185">Reference proteome</keyword>
<feature type="chain" id="PRO_5045028746" evidence="1">
    <location>
        <begin position="24"/>
        <end position="254"/>
    </location>
</feature>
<evidence type="ECO:0000313" key="3">
    <source>
        <dbReference type="EMBL" id="BCR03999.1"/>
    </source>
</evidence>
<protein>
    <submittedName>
        <fullName evidence="3">C-type cytochrome</fullName>
    </submittedName>
</protein>
<accession>A0ABN6DWU9</accession>
<reference evidence="3 5" key="2">
    <citation type="journal article" date="2021" name="Int. J. Syst. Evol. Microbiol.">
        <title>Isolation and Polyphasic Characterization of Desulfuromonas versatilis sp. Nov., an Electrogenic Bacteria Capable of Versatile Metabolism Isolated from a Graphene Oxide-Reducing Enrichment Culture.</title>
        <authorList>
            <person name="Xie L."/>
            <person name="Yoshida N."/>
            <person name="Ishii S."/>
            <person name="Meng L."/>
        </authorList>
    </citation>
    <scope>NUCLEOTIDE SEQUENCE [LARGE SCALE GENOMIC DNA]</scope>
    <source>
        <strain evidence="3 5">NIT-T3</strain>
    </source>
</reference>
<dbReference type="Proteomes" id="UP001319827">
    <property type="component" value="Chromosome"/>
</dbReference>
<dbReference type="EMBL" id="AP024355">
    <property type="protein sequence ID" value="BCR03999.1"/>
    <property type="molecule type" value="Genomic_DNA"/>
</dbReference>
<name>A0ABN6DWU9_9BACT</name>
<dbReference type="EMBL" id="AP024355">
    <property type="protein sequence ID" value="BCR04002.1"/>
    <property type="molecule type" value="Genomic_DNA"/>
</dbReference>
<feature type="signal peptide" evidence="1">
    <location>
        <begin position="1"/>
        <end position="23"/>
    </location>
</feature>
<reference evidence="3 5" key="1">
    <citation type="journal article" date="2016" name="C (Basel)">
        <title>Selective Growth of and Electricity Production by Marine Exoelectrogenic Bacteria in Self-Aggregated Hydrogel of Microbially Reduced Graphene Oxide.</title>
        <authorList>
            <person name="Yoshida N."/>
            <person name="Goto Y."/>
            <person name="Miyata Y."/>
        </authorList>
    </citation>
    <scope>NUCLEOTIDE SEQUENCE [LARGE SCALE GENOMIC DNA]</scope>
    <source>
        <strain evidence="3 5">NIT-T3</strain>
    </source>
</reference>
<dbReference type="SUPFAM" id="SSF48695">
    <property type="entry name" value="Multiheme cytochromes"/>
    <property type="match status" value="1"/>
</dbReference>
<feature type="domain" description="Doubled CXXCH motif" evidence="2">
    <location>
        <begin position="206"/>
        <end position="248"/>
    </location>
</feature>
<evidence type="ECO:0000313" key="5">
    <source>
        <dbReference type="Proteomes" id="UP001319827"/>
    </source>
</evidence>
<evidence type="ECO:0000313" key="4">
    <source>
        <dbReference type="EMBL" id="BCR04002.1"/>
    </source>
</evidence>